<comment type="catalytic activity">
    <reaction evidence="12 16">
        <text>N(6)-[(R)-dihydrolipoyl]-L-lysyl-[protein] + NAD(+) = N(6)-[(R)-lipoyl]-L-lysyl-[protein] + NADH + H(+)</text>
        <dbReference type="Rhea" id="RHEA:15045"/>
        <dbReference type="Rhea" id="RHEA-COMP:10474"/>
        <dbReference type="Rhea" id="RHEA-COMP:10475"/>
        <dbReference type="ChEBI" id="CHEBI:15378"/>
        <dbReference type="ChEBI" id="CHEBI:57540"/>
        <dbReference type="ChEBI" id="CHEBI:57945"/>
        <dbReference type="ChEBI" id="CHEBI:83099"/>
        <dbReference type="ChEBI" id="CHEBI:83100"/>
        <dbReference type="EC" id="1.8.1.4"/>
    </reaction>
</comment>
<comment type="subcellular location">
    <subcellularLocation>
        <location evidence="1">Cytoplasm</location>
    </subcellularLocation>
</comment>
<feature type="domain" description="Pyridine nucleotide-disulphide oxidoreductase dimerisation" evidence="17">
    <location>
        <begin position="358"/>
        <end position="467"/>
    </location>
</feature>
<keyword evidence="8 16" id="KW-0560">Oxidoreductase</keyword>
<keyword evidence="9 14" id="KW-0520">NAD</keyword>
<dbReference type="InterPro" id="IPR004099">
    <property type="entry name" value="Pyr_nucl-diS_OxRdtase_dimer"/>
</dbReference>
<dbReference type="GO" id="GO:0006103">
    <property type="term" value="P:2-oxoglutarate metabolic process"/>
    <property type="evidence" value="ECO:0007669"/>
    <property type="project" value="TreeGrafter"/>
</dbReference>
<dbReference type="PIRSF" id="PIRSF000350">
    <property type="entry name" value="Mercury_reductase_MerA"/>
    <property type="match status" value="1"/>
</dbReference>
<feature type="active site" description="Proton acceptor" evidence="13">
    <location>
        <position position="456"/>
    </location>
</feature>
<dbReference type="AlphaFoldDB" id="A0A833M0H2"/>
<dbReference type="GO" id="GO:0005737">
    <property type="term" value="C:cytoplasm"/>
    <property type="evidence" value="ECO:0007669"/>
    <property type="project" value="UniProtKB-SubCell"/>
</dbReference>
<dbReference type="EMBL" id="WBUI01000017">
    <property type="protein sequence ID" value="KAB2930859.1"/>
    <property type="molecule type" value="Genomic_DNA"/>
</dbReference>
<comment type="caution">
    <text evidence="19">The sequence shown here is derived from an EMBL/GenBank/DDBJ whole genome shotgun (WGS) entry which is preliminary data.</text>
</comment>
<feature type="disulfide bond" description="Redox-active" evidence="15">
    <location>
        <begin position="41"/>
        <end position="46"/>
    </location>
</feature>
<evidence type="ECO:0000256" key="4">
    <source>
        <dbReference type="ARBA" id="ARBA00016961"/>
    </source>
</evidence>
<evidence type="ECO:0000256" key="2">
    <source>
        <dbReference type="ARBA" id="ARBA00007532"/>
    </source>
</evidence>
<evidence type="ECO:0000256" key="3">
    <source>
        <dbReference type="ARBA" id="ARBA00012608"/>
    </source>
</evidence>
<evidence type="ECO:0000313" key="19">
    <source>
        <dbReference type="EMBL" id="KAB2930859.1"/>
    </source>
</evidence>
<name>A0A833M0H2_9LEPT</name>
<dbReference type="SUPFAM" id="SSF55424">
    <property type="entry name" value="FAD/NAD-linked reductases, dimerisation (C-terminal) domain"/>
    <property type="match status" value="1"/>
</dbReference>
<feature type="binding site" evidence="14">
    <location>
        <position position="50"/>
    </location>
    <ligand>
        <name>FAD</name>
        <dbReference type="ChEBI" id="CHEBI:57692"/>
    </ligand>
</feature>
<organism evidence="19 20">
    <name type="scientific">Leptonema illini</name>
    <dbReference type="NCBI Taxonomy" id="183"/>
    <lineage>
        <taxon>Bacteria</taxon>
        <taxon>Pseudomonadati</taxon>
        <taxon>Spirochaetota</taxon>
        <taxon>Spirochaetia</taxon>
        <taxon>Leptospirales</taxon>
        <taxon>Leptospiraceae</taxon>
        <taxon>Leptonema</taxon>
    </lineage>
</organism>
<dbReference type="NCBIfam" id="TIGR01350">
    <property type="entry name" value="lipoamide_DH"/>
    <property type="match status" value="1"/>
</dbReference>
<keyword evidence="6 16" id="KW-0285">Flavoprotein</keyword>
<dbReference type="Gene3D" id="3.30.390.30">
    <property type="match status" value="1"/>
</dbReference>
<feature type="binding site" evidence="14">
    <location>
        <position position="270"/>
    </location>
    <ligand>
        <name>NAD(+)</name>
        <dbReference type="ChEBI" id="CHEBI:57540"/>
    </ligand>
</feature>
<dbReference type="Pfam" id="PF02852">
    <property type="entry name" value="Pyr_redox_dim"/>
    <property type="match status" value="1"/>
</dbReference>
<evidence type="ECO:0000256" key="13">
    <source>
        <dbReference type="PIRSR" id="PIRSR000350-2"/>
    </source>
</evidence>
<dbReference type="PRINTS" id="PR00368">
    <property type="entry name" value="FADPNR"/>
</dbReference>
<dbReference type="PANTHER" id="PTHR22912">
    <property type="entry name" value="DISULFIDE OXIDOREDUCTASE"/>
    <property type="match status" value="1"/>
</dbReference>
<dbReference type="InterPro" id="IPR012999">
    <property type="entry name" value="Pyr_OxRdtase_I_AS"/>
</dbReference>
<evidence type="ECO:0000259" key="17">
    <source>
        <dbReference type="Pfam" id="PF02852"/>
    </source>
</evidence>
<dbReference type="InterPro" id="IPR036188">
    <property type="entry name" value="FAD/NAD-bd_sf"/>
</dbReference>
<comment type="similarity">
    <text evidence="2 16">Belongs to the class-I pyridine nucleotide-disulfide oxidoreductase family.</text>
</comment>
<evidence type="ECO:0000256" key="5">
    <source>
        <dbReference type="ARBA" id="ARBA00022490"/>
    </source>
</evidence>
<dbReference type="Proteomes" id="UP000460298">
    <property type="component" value="Unassembled WGS sequence"/>
</dbReference>
<keyword evidence="11 16" id="KW-0676">Redox-active center</keyword>
<feature type="binding site" evidence="14">
    <location>
        <position position="202"/>
    </location>
    <ligand>
        <name>NAD(+)</name>
        <dbReference type="ChEBI" id="CHEBI:57540"/>
    </ligand>
</feature>
<evidence type="ECO:0000256" key="14">
    <source>
        <dbReference type="PIRSR" id="PIRSR000350-3"/>
    </source>
</evidence>
<dbReference type="PANTHER" id="PTHR22912:SF217">
    <property type="entry name" value="DIHYDROLIPOYL DEHYDROGENASE"/>
    <property type="match status" value="1"/>
</dbReference>
<dbReference type="Pfam" id="PF07992">
    <property type="entry name" value="Pyr_redox_2"/>
    <property type="match status" value="1"/>
</dbReference>
<dbReference type="Gene3D" id="3.50.50.60">
    <property type="entry name" value="FAD/NAD(P)-binding domain"/>
    <property type="match status" value="2"/>
</dbReference>
<dbReference type="GO" id="GO:0050660">
    <property type="term" value="F:flavin adenine dinucleotide binding"/>
    <property type="evidence" value="ECO:0007669"/>
    <property type="project" value="InterPro"/>
</dbReference>
<dbReference type="GO" id="GO:0004148">
    <property type="term" value="F:dihydrolipoyl dehydrogenase (NADH) activity"/>
    <property type="evidence" value="ECO:0007669"/>
    <property type="project" value="UniProtKB-EC"/>
</dbReference>
<dbReference type="PRINTS" id="PR00411">
    <property type="entry name" value="PNDRDTASEI"/>
</dbReference>
<keyword evidence="14" id="KW-0547">Nucleotide-binding</keyword>
<protein>
    <recommendedName>
        <fullName evidence="4 16">Dihydrolipoyl dehydrogenase</fullName>
        <ecNumber evidence="3 16">1.8.1.4</ecNumber>
    </recommendedName>
</protein>
<evidence type="ECO:0000256" key="15">
    <source>
        <dbReference type="PIRSR" id="PIRSR000350-4"/>
    </source>
</evidence>
<accession>A0A833M0H2</accession>
<dbReference type="InterPro" id="IPR016156">
    <property type="entry name" value="FAD/NAD-linked_Rdtase_dimer_sf"/>
</dbReference>
<dbReference type="InterPro" id="IPR001100">
    <property type="entry name" value="Pyr_nuc-diS_OxRdtase"/>
</dbReference>
<keyword evidence="7 14" id="KW-0274">FAD</keyword>
<dbReference type="InterPro" id="IPR023753">
    <property type="entry name" value="FAD/NAD-binding_dom"/>
</dbReference>
<sequence>MSKYDLVVIGAGPGGYVAAIRGARLGLKTAVVERENLGGVCLNWGCIPTKALLESAHLFEKIRFADRAGIRVQGAEADFGAIIQRSRGVADQMSKGVDYLMRKNNIDVIRGHANFIDSTHISVSREGEGDQTVEARRFIIAVGARARSLPGIEIDENRILSYRKAMLLEERPARLCIVGAGAIGIEYADFYRSMGSEVTILEALPTILPIEDEEISALLTKTFRDRGIVIHTGARISQTSSQEGGIDVVFTDQAGEERREGFDRLLLAAGVTANTDRLNLEAVHVDLDRDRIRVNRSFQSSNPTIYAIGDCIPGPALAHVASHEAIHAAEAVYLSLRESGVIKTGPEIEYEPMKYDWIPSCTYCHPEVASAGLTEKKAKERGYDVLVGRFPFRALGRARASGESEGFVKVVVDKAYHRLLGIHIIGSHATEMLSEVVVAAEGELLADTLARTIHAHPTLSEGIMEAAAEAIGQAIHI</sequence>
<dbReference type="EC" id="1.8.1.4" evidence="3 16"/>
<evidence type="ECO:0000256" key="9">
    <source>
        <dbReference type="ARBA" id="ARBA00023027"/>
    </source>
</evidence>
<dbReference type="PROSITE" id="PS00076">
    <property type="entry name" value="PYRIDINE_REDOX_1"/>
    <property type="match status" value="1"/>
</dbReference>
<evidence type="ECO:0000256" key="12">
    <source>
        <dbReference type="ARBA" id="ARBA00049187"/>
    </source>
</evidence>
<evidence type="ECO:0000256" key="6">
    <source>
        <dbReference type="ARBA" id="ARBA00022630"/>
    </source>
</evidence>
<feature type="domain" description="FAD/NAD(P)-binding" evidence="18">
    <location>
        <begin position="4"/>
        <end position="325"/>
    </location>
</feature>
<evidence type="ECO:0000256" key="10">
    <source>
        <dbReference type="ARBA" id="ARBA00023157"/>
    </source>
</evidence>
<proteinExistence type="inferred from homology"/>
<evidence type="ECO:0000313" key="20">
    <source>
        <dbReference type="Proteomes" id="UP000460298"/>
    </source>
</evidence>
<feature type="binding site" evidence="14">
    <location>
        <begin position="179"/>
        <end position="186"/>
    </location>
    <ligand>
        <name>NAD(+)</name>
        <dbReference type="ChEBI" id="CHEBI:57540"/>
    </ligand>
</feature>
<evidence type="ECO:0000256" key="8">
    <source>
        <dbReference type="ARBA" id="ARBA00023002"/>
    </source>
</evidence>
<feature type="binding site" evidence="14">
    <location>
        <position position="310"/>
    </location>
    <ligand>
        <name>FAD</name>
        <dbReference type="ChEBI" id="CHEBI:57692"/>
    </ligand>
</feature>
<comment type="miscellaneous">
    <text evidence="16">The active site is a redox-active disulfide bond.</text>
</comment>
<reference evidence="19 20" key="1">
    <citation type="submission" date="2019-10" db="EMBL/GenBank/DDBJ databases">
        <title>Extracellular Electron Transfer in a Candidatus Methanoperedens spp. Enrichment Culture.</title>
        <authorList>
            <person name="Berger S."/>
            <person name="Rangel Shaw D."/>
            <person name="Berben T."/>
            <person name="In 'T Zandt M."/>
            <person name="Frank J."/>
            <person name="Reimann J."/>
            <person name="Jetten M.S.M."/>
            <person name="Welte C.U."/>
        </authorList>
    </citation>
    <scope>NUCLEOTIDE SEQUENCE [LARGE SCALE GENOMIC DNA]</scope>
    <source>
        <strain evidence="19">SB12</strain>
    </source>
</reference>
<keyword evidence="10" id="KW-1015">Disulfide bond</keyword>
<evidence type="ECO:0000256" key="1">
    <source>
        <dbReference type="ARBA" id="ARBA00004496"/>
    </source>
</evidence>
<evidence type="ECO:0000256" key="16">
    <source>
        <dbReference type="RuleBase" id="RU003692"/>
    </source>
</evidence>
<keyword evidence="5" id="KW-0963">Cytoplasm</keyword>
<gene>
    <name evidence="19" type="primary">lpdA</name>
    <name evidence="19" type="ORF">F9K24_15455</name>
</gene>
<dbReference type="FunFam" id="3.30.390.30:FF:000001">
    <property type="entry name" value="Dihydrolipoyl dehydrogenase"/>
    <property type="match status" value="1"/>
</dbReference>
<dbReference type="SUPFAM" id="SSF51905">
    <property type="entry name" value="FAD/NAD(P)-binding domain"/>
    <property type="match status" value="1"/>
</dbReference>
<evidence type="ECO:0000259" key="18">
    <source>
        <dbReference type="Pfam" id="PF07992"/>
    </source>
</evidence>
<evidence type="ECO:0000256" key="7">
    <source>
        <dbReference type="ARBA" id="ARBA00022827"/>
    </source>
</evidence>
<evidence type="ECO:0000256" key="11">
    <source>
        <dbReference type="ARBA" id="ARBA00023284"/>
    </source>
</evidence>
<comment type="cofactor">
    <cofactor evidence="14 16">
        <name>FAD</name>
        <dbReference type="ChEBI" id="CHEBI:57692"/>
    </cofactor>
    <text evidence="14 16">Binds 1 FAD per subunit.</text>
</comment>
<dbReference type="InterPro" id="IPR006258">
    <property type="entry name" value="Lipoamide_DH"/>
</dbReference>
<dbReference type="InterPro" id="IPR050151">
    <property type="entry name" value="Class-I_Pyr_Nuc-Dis_Oxidored"/>
</dbReference>